<organism evidence="1 2">
    <name type="scientific">Taxus chinensis</name>
    <name type="common">Chinese yew</name>
    <name type="synonym">Taxus wallichiana var. chinensis</name>
    <dbReference type="NCBI Taxonomy" id="29808"/>
    <lineage>
        <taxon>Eukaryota</taxon>
        <taxon>Viridiplantae</taxon>
        <taxon>Streptophyta</taxon>
        <taxon>Embryophyta</taxon>
        <taxon>Tracheophyta</taxon>
        <taxon>Spermatophyta</taxon>
        <taxon>Pinopsida</taxon>
        <taxon>Pinidae</taxon>
        <taxon>Conifers II</taxon>
        <taxon>Cupressales</taxon>
        <taxon>Taxaceae</taxon>
        <taxon>Taxus</taxon>
    </lineage>
</organism>
<evidence type="ECO:0000313" key="2">
    <source>
        <dbReference type="Proteomes" id="UP000824469"/>
    </source>
</evidence>
<name>A0AA38FSD8_TAXCH</name>
<feature type="non-terminal residue" evidence="1">
    <location>
        <position position="1"/>
    </location>
</feature>
<dbReference type="AlphaFoldDB" id="A0AA38FSD8"/>
<proteinExistence type="predicted"/>
<dbReference type="EMBL" id="JAHRHJ020000007">
    <property type="protein sequence ID" value="KAH9309068.1"/>
    <property type="molecule type" value="Genomic_DNA"/>
</dbReference>
<gene>
    <name evidence="1" type="ORF">KI387_036979</name>
</gene>
<dbReference type="Proteomes" id="UP000824469">
    <property type="component" value="Unassembled WGS sequence"/>
</dbReference>
<protein>
    <submittedName>
        <fullName evidence="1">Uncharacterized protein</fullName>
    </submittedName>
</protein>
<keyword evidence="2" id="KW-1185">Reference proteome</keyword>
<accession>A0AA38FSD8</accession>
<feature type="non-terminal residue" evidence="1">
    <location>
        <position position="50"/>
    </location>
</feature>
<evidence type="ECO:0000313" key="1">
    <source>
        <dbReference type="EMBL" id="KAH9309068.1"/>
    </source>
</evidence>
<comment type="caution">
    <text evidence="1">The sequence shown here is derived from an EMBL/GenBank/DDBJ whole genome shotgun (WGS) entry which is preliminary data.</text>
</comment>
<sequence>STSPASCLPYHSRYGGDAVPAYGWHMGRGDPYIDLLLHHRAAYRLRGTGG</sequence>
<reference evidence="1 2" key="1">
    <citation type="journal article" date="2021" name="Nat. Plants">
        <title>The Taxus genome provides insights into paclitaxel biosynthesis.</title>
        <authorList>
            <person name="Xiong X."/>
            <person name="Gou J."/>
            <person name="Liao Q."/>
            <person name="Li Y."/>
            <person name="Zhou Q."/>
            <person name="Bi G."/>
            <person name="Li C."/>
            <person name="Du R."/>
            <person name="Wang X."/>
            <person name="Sun T."/>
            <person name="Guo L."/>
            <person name="Liang H."/>
            <person name="Lu P."/>
            <person name="Wu Y."/>
            <person name="Zhang Z."/>
            <person name="Ro D.K."/>
            <person name="Shang Y."/>
            <person name="Huang S."/>
            <person name="Yan J."/>
        </authorList>
    </citation>
    <scope>NUCLEOTIDE SEQUENCE [LARGE SCALE GENOMIC DNA]</scope>
    <source>
        <strain evidence="1">Ta-2019</strain>
    </source>
</reference>